<dbReference type="InterPro" id="IPR003141">
    <property type="entry name" value="Pol/His_phosphatase_N"/>
</dbReference>
<evidence type="ECO:0000256" key="8">
    <source>
        <dbReference type="ARBA" id="ARBA00022705"/>
    </source>
</evidence>
<dbReference type="InterPro" id="IPR040982">
    <property type="entry name" value="DNA_pol3_finger"/>
</dbReference>
<keyword evidence="7 13" id="KW-0548">Nucleotidyltransferase</keyword>
<dbReference type="PANTHER" id="PTHR32294">
    <property type="entry name" value="DNA POLYMERASE III SUBUNIT ALPHA"/>
    <property type="match status" value="1"/>
</dbReference>
<dbReference type="Pfam" id="PF01336">
    <property type="entry name" value="tRNA_anti-codon"/>
    <property type="match status" value="1"/>
</dbReference>
<evidence type="ECO:0000313" key="16">
    <source>
        <dbReference type="Proteomes" id="UP000016368"/>
    </source>
</evidence>
<dbReference type="InterPro" id="IPR023073">
    <property type="entry name" value="DnaE2"/>
</dbReference>
<evidence type="ECO:0000256" key="13">
    <source>
        <dbReference type="HAMAP-Rule" id="MF_01902"/>
    </source>
</evidence>
<evidence type="ECO:0000256" key="1">
    <source>
        <dbReference type="ARBA" id="ARBA00004496"/>
    </source>
</evidence>
<evidence type="ECO:0000256" key="2">
    <source>
        <dbReference type="ARBA" id="ARBA00007391"/>
    </source>
</evidence>
<dbReference type="RefSeq" id="WP_006297262.1">
    <property type="nucleotide sequence ID" value="NZ_AEGR01000048.1"/>
</dbReference>
<dbReference type="CDD" id="cd04485">
    <property type="entry name" value="DnaE_OBF"/>
    <property type="match status" value="1"/>
</dbReference>
<dbReference type="NCBIfam" id="NF004225">
    <property type="entry name" value="PRK05672.1"/>
    <property type="match status" value="1"/>
</dbReference>
<sequence>MPRVIPLRTPVGRPMATAARAVLPAYAELHCLSNFSFQRGASSAEELVARAHALGYSALAITDECSMAGVVRAHVEAQKLGLSLLIGTELRVNVDDQTHFTLVLLARSRVGYGQLCELITQARGHTVTARERERGLRYQQRMDGWPLELDRHELLALLVPQRDGLQPEAPGFAARLDAQLQWLRARFAPHGWLAVELLHGLDDERWLRELQAAGARCGVPLVAAGGVHMHVRSRKPLQDVMTAIRLGRPVAECGFELQPNAEAHLRSRQRLAALYPAALLAETVRLAGLCHFSLDELKYEYPEEVVPAGETPASYLRRATLEGAQTRYPQGVPTAVRRQIEHELALISELRYEKYFLTVYDIVRHARDEKILCQGRGSAANSVVCYCLGVTEVDPARTSVLFERFISKERNEPPDIDVDFEHQRREEVIQYLYTKYGRGRAALTAAVHTYHARGAIRDVGKALGLDEDLIDALAKAHQWWDGREVNRERLSALGVEVDSRPIRLLLELTRPLLGFPRHLSQHSGGFVLTGDKLTRTVPVVPAAMEGRTTIEWDKDDIDALGLLKVDVLALGMLSAIRRTLDFVSQWRGRPFRLQDIPPEDPQTYEMICRADVVGVFQIESRAQMSMLPRLRPRCFYDLVIEVAIVRPGPIQGGMVHPFLEQRERQRRGEPLALPNEALRPALARTLGVPIFQEQVMQIAIIAAGFTPGEADQLRRAMAAWRRKGGVDKFQQRLIEGMTARGYEREFAEAIFRQIEGFGEYGFPESHAASFALLVYSSAWLKRHEPAAFLAGLLNSLPMGFYGPSQLVQDAQRHCVTVRPVDVLHSEWDCTLEREEGYEGDEGEHRPATRAAVRLGLRLVAGLKQERAHRIVAARAQGPLLNTEDLALRAGLDALDLNALASADALMGLSGHRRQQVWDASALHAAPALLRGAPVHEPTLALPAAPEGEEIVFDYAALGLTLRRHPLALLRPRLSRLGVQTAQDLLAWPDGRPARACGLVLARQQPGTAKGVVFVTLEDETGSVQVIVWKALRDQQRDVLLSARLMVVQGTWQRQGAVCHLIAKHLEDQTPWLGRLATQSRDFH</sequence>
<dbReference type="AlphaFoldDB" id="F3KS09"/>
<dbReference type="GO" id="GO:0008408">
    <property type="term" value="F:3'-5' exonuclease activity"/>
    <property type="evidence" value="ECO:0007669"/>
    <property type="project" value="InterPro"/>
</dbReference>
<keyword evidence="5 13" id="KW-0963">Cytoplasm</keyword>
<keyword evidence="8 13" id="KW-0235">DNA replication</keyword>
<evidence type="ECO:0000256" key="12">
    <source>
        <dbReference type="ARBA" id="ARBA00049244"/>
    </source>
</evidence>
<evidence type="ECO:0000256" key="9">
    <source>
        <dbReference type="ARBA" id="ARBA00022763"/>
    </source>
</evidence>
<comment type="catalytic activity">
    <reaction evidence="12 13">
        <text>DNA(n) + a 2'-deoxyribonucleoside 5'-triphosphate = DNA(n+1) + diphosphate</text>
        <dbReference type="Rhea" id="RHEA:22508"/>
        <dbReference type="Rhea" id="RHEA-COMP:17339"/>
        <dbReference type="Rhea" id="RHEA-COMP:17340"/>
        <dbReference type="ChEBI" id="CHEBI:33019"/>
        <dbReference type="ChEBI" id="CHEBI:61560"/>
        <dbReference type="ChEBI" id="CHEBI:173112"/>
        <dbReference type="EC" id="2.7.7.7"/>
    </reaction>
</comment>
<protein>
    <recommendedName>
        <fullName evidence="4 13">Error-prone DNA polymerase</fullName>
        <ecNumber evidence="3 13">2.7.7.7</ecNumber>
    </recommendedName>
</protein>
<keyword evidence="6 13" id="KW-0808">Transferase</keyword>
<evidence type="ECO:0000256" key="4">
    <source>
        <dbReference type="ARBA" id="ARBA00017273"/>
    </source>
</evidence>
<dbReference type="GO" id="GO:0005737">
    <property type="term" value="C:cytoplasm"/>
    <property type="evidence" value="ECO:0007669"/>
    <property type="project" value="UniProtKB-SubCell"/>
</dbReference>
<keyword evidence="11 13" id="KW-0234">DNA repair</keyword>
<dbReference type="Gene3D" id="3.20.20.140">
    <property type="entry name" value="Metal-dependent hydrolases"/>
    <property type="match status" value="1"/>
</dbReference>
<evidence type="ECO:0000313" key="15">
    <source>
        <dbReference type="EMBL" id="EGI77369.1"/>
    </source>
</evidence>
<dbReference type="STRING" id="887062.HGR_06191"/>
<dbReference type="InterPro" id="IPR004013">
    <property type="entry name" value="PHP_dom"/>
</dbReference>
<dbReference type="Pfam" id="PF02811">
    <property type="entry name" value="PHP"/>
    <property type="match status" value="1"/>
</dbReference>
<dbReference type="HAMAP" id="MF_01902">
    <property type="entry name" value="DNApol_error_prone"/>
    <property type="match status" value="1"/>
</dbReference>
<comment type="caution">
    <text evidence="15">The sequence shown here is derived from an EMBL/GenBank/DDBJ whole genome shotgun (WGS) entry which is preliminary data.</text>
</comment>
<dbReference type="EMBL" id="AEGR01000048">
    <property type="protein sequence ID" value="EGI77369.1"/>
    <property type="molecule type" value="Genomic_DNA"/>
</dbReference>
<accession>F3KS09</accession>
<comment type="subcellular location">
    <subcellularLocation>
        <location evidence="1 13">Cytoplasm</location>
    </subcellularLocation>
</comment>
<dbReference type="Pfam" id="PF07733">
    <property type="entry name" value="DNA_pol3_alpha"/>
    <property type="match status" value="1"/>
</dbReference>
<dbReference type="NCBIfam" id="TIGR00594">
    <property type="entry name" value="polc"/>
    <property type="match status" value="1"/>
</dbReference>
<gene>
    <name evidence="13" type="primary">dnaE2</name>
    <name evidence="15" type="ORF">HGR_06191</name>
</gene>
<proteinExistence type="inferred from homology"/>
<keyword evidence="10 13" id="KW-0239">DNA-directed DNA polymerase</keyword>
<feature type="domain" description="Polymerase/histidinol phosphatase N-terminal" evidence="14">
    <location>
        <begin position="27"/>
        <end position="94"/>
    </location>
</feature>
<reference evidence="15 16" key="1">
    <citation type="journal article" date="2011" name="EMBO J.">
        <title>Structural diversity of bacterial flagellar motors.</title>
        <authorList>
            <person name="Chen S."/>
            <person name="Beeby M."/>
            <person name="Murphy G.E."/>
            <person name="Leadbetter J.R."/>
            <person name="Hendrixson D.R."/>
            <person name="Briegel A."/>
            <person name="Li Z."/>
            <person name="Shi J."/>
            <person name="Tocheva E.I."/>
            <person name="Muller A."/>
            <person name="Dobro M.J."/>
            <person name="Jensen G.J."/>
        </authorList>
    </citation>
    <scope>NUCLEOTIDE SEQUENCE [LARGE SCALE GENOMIC DNA]</scope>
    <source>
        <strain evidence="15 16">ATCC 19624</strain>
    </source>
</reference>
<evidence type="ECO:0000256" key="10">
    <source>
        <dbReference type="ARBA" id="ARBA00022932"/>
    </source>
</evidence>
<evidence type="ECO:0000256" key="11">
    <source>
        <dbReference type="ARBA" id="ARBA00023204"/>
    </source>
</evidence>
<dbReference type="GO" id="GO:0006260">
    <property type="term" value="P:DNA replication"/>
    <property type="evidence" value="ECO:0007669"/>
    <property type="project" value="UniProtKB-KW"/>
</dbReference>
<dbReference type="InterPro" id="IPR029460">
    <property type="entry name" value="DNAPol_HHH"/>
</dbReference>
<comment type="function">
    <text evidence="13">DNA polymerase involved in damage-induced mutagenesis and translesion synthesis (TLS). It is not the major replicative DNA polymerase.</text>
</comment>
<dbReference type="GO" id="GO:0003887">
    <property type="term" value="F:DNA-directed DNA polymerase activity"/>
    <property type="evidence" value="ECO:0007669"/>
    <property type="project" value="UniProtKB-UniRule"/>
</dbReference>
<dbReference type="PANTHER" id="PTHR32294:SF4">
    <property type="entry name" value="ERROR-PRONE DNA POLYMERASE"/>
    <property type="match status" value="1"/>
</dbReference>
<evidence type="ECO:0000256" key="3">
    <source>
        <dbReference type="ARBA" id="ARBA00012417"/>
    </source>
</evidence>
<evidence type="ECO:0000256" key="6">
    <source>
        <dbReference type="ARBA" id="ARBA00022679"/>
    </source>
</evidence>
<dbReference type="InterPro" id="IPR004805">
    <property type="entry name" value="DnaE2/DnaE/PolC"/>
</dbReference>
<dbReference type="GO" id="GO:0003676">
    <property type="term" value="F:nucleic acid binding"/>
    <property type="evidence" value="ECO:0007669"/>
    <property type="project" value="InterPro"/>
</dbReference>
<evidence type="ECO:0000256" key="5">
    <source>
        <dbReference type="ARBA" id="ARBA00022490"/>
    </source>
</evidence>
<dbReference type="Gene3D" id="1.10.150.870">
    <property type="match status" value="1"/>
</dbReference>
<dbReference type="InterPro" id="IPR016195">
    <property type="entry name" value="Pol/histidinol_Pase-like"/>
</dbReference>
<dbReference type="Pfam" id="PF17657">
    <property type="entry name" value="DNA_pol3_finger"/>
    <property type="match status" value="1"/>
</dbReference>
<dbReference type="eggNOG" id="COG0587">
    <property type="taxonomic scope" value="Bacteria"/>
</dbReference>
<dbReference type="GO" id="GO:0006281">
    <property type="term" value="P:DNA repair"/>
    <property type="evidence" value="ECO:0007669"/>
    <property type="project" value="UniProtKB-UniRule"/>
</dbReference>
<evidence type="ECO:0000256" key="7">
    <source>
        <dbReference type="ARBA" id="ARBA00022695"/>
    </source>
</evidence>
<keyword evidence="16" id="KW-1185">Reference proteome</keyword>
<dbReference type="InterPro" id="IPR004365">
    <property type="entry name" value="NA-bd_OB_tRNA"/>
</dbReference>
<dbReference type="InterPro" id="IPR011708">
    <property type="entry name" value="DNA_pol3_alpha_NTPase_dom"/>
</dbReference>
<comment type="similarity">
    <text evidence="2 13">Belongs to the DNA polymerase type-C family. DnaE2 subfamily.</text>
</comment>
<dbReference type="Proteomes" id="UP000016368">
    <property type="component" value="Unassembled WGS sequence"/>
</dbReference>
<name>F3KS09_9BURK</name>
<dbReference type="Pfam" id="PF14579">
    <property type="entry name" value="HHH_6"/>
    <property type="match status" value="1"/>
</dbReference>
<keyword evidence="9 13" id="KW-0227">DNA damage</keyword>
<dbReference type="EC" id="2.7.7.7" evidence="3 13"/>
<dbReference type="SUPFAM" id="SSF89550">
    <property type="entry name" value="PHP domain-like"/>
    <property type="match status" value="1"/>
</dbReference>
<evidence type="ECO:0000259" key="14">
    <source>
        <dbReference type="SMART" id="SM00481"/>
    </source>
</evidence>
<organism evidence="15 16">
    <name type="scientific">Hylemonella gracilis ATCC 19624</name>
    <dbReference type="NCBI Taxonomy" id="887062"/>
    <lineage>
        <taxon>Bacteria</taxon>
        <taxon>Pseudomonadati</taxon>
        <taxon>Pseudomonadota</taxon>
        <taxon>Betaproteobacteria</taxon>
        <taxon>Burkholderiales</taxon>
        <taxon>Comamonadaceae</taxon>
        <taxon>Hylemonella</taxon>
    </lineage>
</organism>
<dbReference type="SMART" id="SM00481">
    <property type="entry name" value="POLIIIAc"/>
    <property type="match status" value="1"/>
</dbReference>
<dbReference type="CDD" id="cd07434">
    <property type="entry name" value="PHP_PolIIIA_DnaE2"/>
    <property type="match status" value="1"/>
</dbReference>